<dbReference type="STRING" id="1797737.A2196_05260"/>
<evidence type="ECO:0000256" key="2">
    <source>
        <dbReference type="SAM" id="Phobius"/>
    </source>
</evidence>
<evidence type="ECO:0000313" key="3">
    <source>
        <dbReference type="EMBL" id="OGE03180.1"/>
    </source>
</evidence>
<evidence type="ECO:0000256" key="1">
    <source>
        <dbReference type="SAM" id="MobiDB-lite"/>
    </source>
</evidence>
<feature type="compositionally biased region" description="Low complexity" evidence="1">
    <location>
        <begin position="64"/>
        <end position="73"/>
    </location>
</feature>
<dbReference type="EMBL" id="MFCA01000002">
    <property type="protein sequence ID" value="OGE03180.1"/>
    <property type="molecule type" value="Genomic_DNA"/>
</dbReference>
<name>A0A1F5HGD0_9BACT</name>
<feature type="transmembrane region" description="Helical" evidence="2">
    <location>
        <begin position="7"/>
        <end position="27"/>
    </location>
</feature>
<keyword evidence="2" id="KW-0472">Membrane</keyword>
<reference evidence="3 4" key="1">
    <citation type="journal article" date="2016" name="Nat. Commun.">
        <title>Thousands of microbial genomes shed light on interconnected biogeochemical processes in an aquifer system.</title>
        <authorList>
            <person name="Anantharaman K."/>
            <person name="Brown C.T."/>
            <person name="Hug L.A."/>
            <person name="Sharon I."/>
            <person name="Castelle C.J."/>
            <person name="Probst A.J."/>
            <person name="Thomas B.C."/>
            <person name="Singh A."/>
            <person name="Wilkins M.J."/>
            <person name="Karaoz U."/>
            <person name="Brodie E.L."/>
            <person name="Williams K.H."/>
            <person name="Hubbard S.S."/>
            <person name="Banfield J.F."/>
        </authorList>
    </citation>
    <scope>NUCLEOTIDE SEQUENCE [LARGE SCALE GENOMIC DNA]</scope>
</reference>
<dbReference type="Proteomes" id="UP000176751">
    <property type="component" value="Unassembled WGS sequence"/>
</dbReference>
<organism evidence="3 4">
    <name type="scientific">Candidatus Curtissbacteria bacterium RIFOXYA1_FULL_41_14</name>
    <dbReference type="NCBI Taxonomy" id="1797737"/>
    <lineage>
        <taxon>Bacteria</taxon>
        <taxon>Candidatus Curtissiibacteriota</taxon>
    </lineage>
</organism>
<accession>A0A1F5HGD0</accession>
<evidence type="ECO:0000313" key="4">
    <source>
        <dbReference type="Proteomes" id="UP000176751"/>
    </source>
</evidence>
<keyword evidence="2" id="KW-0812">Transmembrane</keyword>
<comment type="caution">
    <text evidence="3">The sequence shown here is derived from an EMBL/GenBank/DDBJ whole genome shotgun (WGS) entry which is preliminary data.</text>
</comment>
<keyword evidence="2" id="KW-1133">Transmembrane helix</keyword>
<sequence>MSKRTKLILSIIGVSAIIIPVVLLIVFTQNTGTQPEIPSGQRTIDVGNIEKAVKNAPKKESVFPTASPSTPSAKPISEGSPSAE</sequence>
<feature type="region of interest" description="Disordered" evidence="1">
    <location>
        <begin position="55"/>
        <end position="84"/>
    </location>
</feature>
<dbReference type="AlphaFoldDB" id="A0A1F5HGD0"/>
<proteinExistence type="predicted"/>
<protein>
    <submittedName>
        <fullName evidence="3">Uncharacterized protein</fullName>
    </submittedName>
</protein>
<gene>
    <name evidence="3" type="ORF">A2196_05260</name>
</gene>